<dbReference type="Gene3D" id="2.40.170.20">
    <property type="entry name" value="TonB-dependent receptor, beta-barrel domain"/>
    <property type="match status" value="1"/>
</dbReference>
<accession>A0ABW2INP1</accession>
<dbReference type="Pfam" id="PF07715">
    <property type="entry name" value="Plug"/>
    <property type="match status" value="1"/>
</dbReference>
<keyword evidence="7 8" id="KW-0998">Cell outer membrane</keyword>
<organism evidence="13 14">
    <name type="scientific">Hirschia litorea</name>
    <dbReference type="NCBI Taxonomy" id="1199156"/>
    <lineage>
        <taxon>Bacteria</taxon>
        <taxon>Pseudomonadati</taxon>
        <taxon>Pseudomonadota</taxon>
        <taxon>Alphaproteobacteria</taxon>
        <taxon>Hyphomonadales</taxon>
        <taxon>Hyphomonadaceae</taxon>
        <taxon>Hirschia</taxon>
    </lineage>
</organism>
<evidence type="ECO:0000256" key="3">
    <source>
        <dbReference type="ARBA" id="ARBA00022452"/>
    </source>
</evidence>
<dbReference type="NCBIfam" id="TIGR01782">
    <property type="entry name" value="TonB-Xanth-Caul"/>
    <property type="match status" value="1"/>
</dbReference>
<evidence type="ECO:0000259" key="12">
    <source>
        <dbReference type="Pfam" id="PF07715"/>
    </source>
</evidence>
<dbReference type="InterPro" id="IPR012910">
    <property type="entry name" value="Plug_dom"/>
</dbReference>
<dbReference type="Gene3D" id="2.170.130.10">
    <property type="entry name" value="TonB-dependent receptor, plug domain"/>
    <property type="match status" value="1"/>
</dbReference>
<evidence type="ECO:0000256" key="9">
    <source>
        <dbReference type="RuleBase" id="RU003357"/>
    </source>
</evidence>
<comment type="subcellular location">
    <subcellularLocation>
        <location evidence="1 8">Cell outer membrane</location>
        <topology evidence="1 8">Multi-pass membrane protein</topology>
    </subcellularLocation>
</comment>
<sequence>MFRNFILTASAVCMTMSLSAYAEAAMWVNLKPASVSEQLLDIAKLYNVDIVFRNKDTANKTNGYVVGEYTTKEALEAVLSRAGLCFHQDRRGSYTIDVLSDERRKIAPSLVTVDSKKTAKRSTDNQTDTSHRAPLILDAILLKGSRLSNIRSLRHKRLSETITESVFSDELGQIPSNNIGESLNRLPGVSMLVEKGEGRYFQIRGINPTFNNITLNGADIGSPETEGGGRQAPLDMIAIGVVDGVVIRKVRTPDMDGQGIGGTLDIETKSPFDRSGNFEGQLSFKYGVEEMSALDNAYGGSDPFAVEGTMSGKSLDQKWGWLLAGAISHREYVASGVYQDDWAEYPIENGTGIGAIPQLIKNNYYVIGRKRQNLNSVLEYRPNDAHTFSLTGFWAQWDEFQHRNRFEEVLGSDIQFNTPQAGQVVDVAANVNLRLEEPEKRIFSLSGGAEHHFEDLLLNYSVNVNQNRISEPNVFWKFETLPILGPESFAINSSGIVHLTPDIDSLDRQSPSYYNFKNVERLESEMDEKSLTARFDIEHFIAPDNTLKFGMKYRSTRRDRDFSEPLYLPGSSALNLATAAAFTRGAFENCNESLCAPNILLDVDALEAFYADPSNASHFQLDQETSFRSEFASDYSINENVLAAYFMGRKSFSNVDLVAGLRVESTLFKAAGYQITQASAQRVERKARYLNWLPSLIATWNVQETLLIRTSLSRAIGRPDYKYIAPRMHFYEDEGDNVLQIGNPLLDARVSWNYDASIEWYPHELSLLYLTLFHKEISDDIVKVTQVIDDNEAIIAELSAHGLDTLTSNQIEGLSRLELRSFINAGKSQLTGIEVGLNASLDFAVPNYLSGFSVAANATILDGETFINGKSFPLLNQADQTYSLSLLYQNKNTDASISYAYNDSYLTRFDHDNSIENLSQGDFGRWDAKVSYTFNDNLKVFVEGVNLNNEPTTEFQGGHEDWNTEHEYVGRTIYVGFSYGF</sequence>
<feature type="domain" description="TonB-dependent receptor-like beta-barrel" evidence="11">
    <location>
        <begin position="512"/>
        <end position="947"/>
    </location>
</feature>
<feature type="domain" description="TonB-dependent receptor plug" evidence="12">
    <location>
        <begin position="163"/>
        <end position="263"/>
    </location>
</feature>
<dbReference type="PANTHER" id="PTHR40980:SF4">
    <property type="entry name" value="TONB-DEPENDENT RECEPTOR-LIKE BETA-BARREL DOMAIN-CONTAINING PROTEIN"/>
    <property type="match status" value="1"/>
</dbReference>
<dbReference type="PANTHER" id="PTHR40980">
    <property type="entry name" value="PLUG DOMAIN-CONTAINING PROTEIN"/>
    <property type="match status" value="1"/>
</dbReference>
<dbReference type="InterPro" id="IPR039426">
    <property type="entry name" value="TonB-dep_rcpt-like"/>
</dbReference>
<dbReference type="InterPro" id="IPR036942">
    <property type="entry name" value="Beta-barrel_TonB_sf"/>
</dbReference>
<dbReference type="Pfam" id="PF00593">
    <property type="entry name" value="TonB_dep_Rec_b-barrel"/>
    <property type="match status" value="1"/>
</dbReference>
<dbReference type="RefSeq" id="WP_382168528.1">
    <property type="nucleotide sequence ID" value="NZ_JBHTBR010000005.1"/>
</dbReference>
<keyword evidence="10" id="KW-0732">Signal</keyword>
<name>A0ABW2INP1_9PROT</name>
<evidence type="ECO:0000256" key="1">
    <source>
        <dbReference type="ARBA" id="ARBA00004571"/>
    </source>
</evidence>
<evidence type="ECO:0000256" key="10">
    <source>
        <dbReference type="SAM" id="SignalP"/>
    </source>
</evidence>
<reference evidence="14" key="1">
    <citation type="journal article" date="2019" name="Int. J. Syst. Evol. Microbiol.">
        <title>The Global Catalogue of Microorganisms (GCM) 10K type strain sequencing project: providing services to taxonomists for standard genome sequencing and annotation.</title>
        <authorList>
            <consortium name="The Broad Institute Genomics Platform"/>
            <consortium name="The Broad Institute Genome Sequencing Center for Infectious Disease"/>
            <person name="Wu L."/>
            <person name="Ma J."/>
        </authorList>
    </citation>
    <scope>NUCLEOTIDE SEQUENCE [LARGE SCALE GENOMIC DNA]</scope>
    <source>
        <strain evidence="14">CCUG 51308</strain>
    </source>
</reference>
<evidence type="ECO:0000256" key="5">
    <source>
        <dbReference type="ARBA" id="ARBA00023077"/>
    </source>
</evidence>
<dbReference type="Gene3D" id="3.55.50.30">
    <property type="match status" value="1"/>
</dbReference>
<comment type="similarity">
    <text evidence="8 9">Belongs to the TonB-dependent receptor family.</text>
</comment>
<keyword evidence="2 8" id="KW-0813">Transport</keyword>
<feature type="chain" id="PRO_5045614713" evidence="10">
    <location>
        <begin position="23"/>
        <end position="981"/>
    </location>
</feature>
<dbReference type="InterPro" id="IPR037066">
    <property type="entry name" value="Plug_dom_sf"/>
</dbReference>
<keyword evidence="14" id="KW-1185">Reference proteome</keyword>
<evidence type="ECO:0000256" key="6">
    <source>
        <dbReference type="ARBA" id="ARBA00023136"/>
    </source>
</evidence>
<keyword evidence="13" id="KW-0675">Receptor</keyword>
<evidence type="ECO:0000256" key="2">
    <source>
        <dbReference type="ARBA" id="ARBA00022448"/>
    </source>
</evidence>
<evidence type="ECO:0000259" key="11">
    <source>
        <dbReference type="Pfam" id="PF00593"/>
    </source>
</evidence>
<dbReference type="SUPFAM" id="SSF56935">
    <property type="entry name" value="Porins"/>
    <property type="match status" value="1"/>
</dbReference>
<proteinExistence type="inferred from homology"/>
<keyword evidence="4 8" id="KW-0812">Transmembrane</keyword>
<feature type="signal peptide" evidence="10">
    <location>
        <begin position="1"/>
        <end position="22"/>
    </location>
</feature>
<protein>
    <submittedName>
        <fullName evidence="13">TonB-dependent receptor</fullName>
    </submittedName>
</protein>
<keyword evidence="5 9" id="KW-0798">TonB box</keyword>
<dbReference type="InterPro" id="IPR010104">
    <property type="entry name" value="TonB_rcpt_bac"/>
</dbReference>
<evidence type="ECO:0000256" key="4">
    <source>
        <dbReference type="ARBA" id="ARBA00022692"/>
    </source>
</evidence>
<dbReference type="PROSITE" id="PS52016">
    <property type="entry name" value="TONB_DEPENDENT_REC_3"/>
    <property type="match status" value="1"/>
</dbReference>
<dbReference type="InterPro" id="IPR000531">
    <property type="entry name" value="Beta-barrel_TonB"/>
</dbReference>
<dbReference type="Proteomes" id="UP001596492">
    <property type="component" value="Unassembled WGS sequence"/>
</dbReference>
<evidence type="ECO:0000256" key="7">
    <source>
        <dbReference type="ARBA" id="ARBA00023237"/>
    </source>
</evidence>
<comment type="caution">
    <text evidence="13">The sequence shown here is derived from an EMBL/GenBank/DDBJ whole genome shotgun (WGS) entry which is preliminary data.</text>
</comment>
<dbReference type="EMBL" id="JBHTBR010000005">
    <property type="protein sequence ID" value="MFC7292799.1"/>
    <property type="molecule type" value="Genomic_DNA"/>
</dbReference>
<evidence type="ECO:0000313" key="13">
    <source>
        <dbReference type="EMBL" id="MFC7292799.1"/>
    </source>
</evidence>
<gene>
    <name evidence="13" type="ORF">ACFQS8_14295</name>
</gene>
<keyword evidence="6 8" id="KW-0472">Membrane</keyword>
<evidence type="ECO:0000256" key="8">
    <source>
        <dbReference type="PROSITE-ProRule" id="PRU01360"/>
    </source>
</evidence>
<keyword evidence="3 8" id="KW-1134">Transmembrane beta strand</keyword>
<evidence type="ECO:0000313" key="14">
    <source>
        <dbReference type="Proteomes" id="UP001596492"/>
    </source>
</evidence>